<evidence type="ECO:0008006" key="3">
    <source>
        <dbReference type="Google" id="ProtNLM"/>
    </source>
</evidence>
<dbReference type="Proteomes" id="UP000008631">
    <property type="component" value="Chromosome"/>
</dbReference>
<dbReference type="PANTHER" id="PTHR36456">
    <property type="entry name" value="UPF0232 PROTEIN SCO3875"/>
    <property type="match status" value="1"/>
</dbReference>
<protein>
    <recommendedName>
        <fullName evidence="3">DUF721 domain-containing protein</fullName>
    </recommendedName>
</protein>
<dbReference type="PANTHER" id="PTHR36456:SF1">
    <property type="entry name" value="UPF0232 PROTEIN SCO3875"/>
    <property type="match status" value="1"/>
</dbReference>
<dbReference type="Pfam" id="PF05258">
    <property type="entry name" value="DciA"/>
    <property type="match status" value="1"/>
</dbReference>
<dbReference type="InterPro" id="IPR007922">
    <property type="entry name" value="DciA-like"/>
</dbReference>
<gene>
    <name evidence="1" type="ordered locus">Isop_1649</name>
</gene>
<evidence type="ECO:0000313" key="1">
    <source>
        <dbReference type="EMBL" id="ADV62233.1"/>
    </source>
</evidence>
<evidence type="ECO:0000313" key="2">
    <source>
        <dbReference type="Proteomes" id="UP000008631"/>
    </source>
</evidence>
<sequence length="145" mass="16143">MDSVNHSHPSAARRPLSPFLRRTPELDTLSFSRPVQVGRVIADLFAARGLARREASLDLERAWNAVISEPLRRRTRVGVLRRGVLAVLVDHPILLEELAAYRKPQLLEALRRELPGAVLRDLRFRLGAIEPQPPPPTSPPPGCSS</sequence>
<proteinExistence type="predicted"/>
<dbReference type="AlphaFoldDB" id="E8R0A6"/>
<organism evidence="1 2">
    <name type="scientific">Isosphaera pallida (strain ATCC 43644 / DSM 9630 / IS1B)</name>
    <dbReference type="NCBI Taxonomy" id="575540"/>
    <lineage>
        <taxon>Bacteria</taxon>
        <taxon>Pseudomonadati</taxon>
        <taxon>Planctomycetota</taxon>
        <taxon>Planctomycetia</taxon>
        <taxon>Isosphaerales</taxon>
        <taxon>Isosphaeraceae</taxon>
        <taxon>Isosphaera</taxon>
    </lineage>
</organism>
<accession>E8R0A6</accession>
<reference key="1">
    <citation type="submission" date="2010-11" db="EMBL/GenBank/DDBJ databases">
        <title>The complete sequence of chromosome of Isophaera pallida ATCC 43644.</title>
        <authorList>
            <consortium name="US DOE Joint Genome Institute (JGI-PGF)"/>
            <person name="Lucas S."/>
            <person name="Copeland A."/>
            <person name="Lapidus A."/>
            <person name="Bruce D."/>
            <person name="Goodwin L."/>
            <person name="Pitluck S."/>
            <person name="Kyrpides N."/>
            <person name="Mavromatis K."/>
            <person name="Pagani I."/>
            <person name="Ivanova N."/>
            <person name="Saunders E."/>
            <person name="Brettin T."/>
            <person name="Detter J.C."/>
            <person name="Han C."/>
            <person name="Tapia R."/>
            <person name="Land M."/>
            <person name="Hauser L."/>
            <person name="Markowitz V."/>
            <person name="Cheng J.-F."/>
            <person name="Hugenholtz P."/>
            <person name="Woyke T."/>
            <person name="Wu D."/>
            <person name="Eisen J.A."/>
        </authorList>
    </citation>
    <scope>NUCLEOTIDE SEQUENCE</scope>
    <source>
        <strain>ATCC 43644</strain>
    </source>
</reference>
<dbReference type="EMBL" id="CP002353">
    <property type="protein sequence ID" value="ADV62233.1"/>
    <property type="molecule type" value="Genomic_DNA"/>
</dbReference>
<keyword evidence="2" id="KW-1185">Reference proteome</keyword>
<dbReference type="KEGG" id="ipa:Isop_1649"/>
<dbReference type="HOGENOM" id="CLU_149261_0_0_0"/>
<dbReference type="eggNOG" id="COG5512">
    <property type="taxonomic scope" value="Bacteria"/>
</dbReference>
<reference evidence="1 2" key="2">
    <citation type="journal article" date="2011" name="Stand. Genomic Sci.">
        <title>Complete genome sequence of Isosphaera pallida type strain (IS1B).</title>
        <authorList>
            <consortium name="US DOE Joint Genome Institute (JGI-PGF)"/>
            <person name="Goker M."/>
            <person name="Cleland D."/>
            <person name="Saunders E."/>
            <person name="Lapidus A."/>
            <person name="Nolan M."/>
            <person name="Lucas S."/>
            <person name="Hammon N."/>
            <person name="Deshpande S."/>
            <person name="Cheng J.F."/>
            <person name="Tapia R."/>
            <person name="Han C."/>
            <person name="Goodwin L."/>
            <person name="Pitluck S."/>
            <person name="Liolios K."/>
            <person name="Pagani I."/>
            <person name="Ivanova N."/>
            <person name="Mavromatis K."/>
            <person name="Pati A."/>
            <person name="Chen A."/>
            <person name="Palaniappan K."/>
            <person name="Land M."/>
            <person name="Hauser L."/>
            <person name="Chang Y.J."/>
            <person name="Jeffries C.D."/>
            <person name="Detter J.C."/>
            <person name="Beck B."/>
            <person name="Woyke T."/>
            <person name="Bristow J."/>
            <person name="Eisen J.A."/>
            <person name="Markowitz V."/>
            <person name="Hugenholtz P."/>
            <person name="Kyrpides N.C."/>
            <person name="Klenk H.P."/>
        </authorList>
    </citation>
    <scope>NUCLEOTIDE SEQUENCE [LARGE SCALE GENOMIC DNA]</scope>
    <source>
        <strain evidence="2">ATCC 43644 / DSM 9630 / IS1B</strain>
    </source>
</reference>
<name>E8R0A6_ISOPI</name>
<dbReference type="STRING" id="575540.Isop_1649"/>
<dbReference type="InParanoid" id="E8R0A6"/>